<evidence type="ECO:0000256" key="3">
    <source>
        <dbReference type="ARBA" id="ARBA00005093"/>
    </source>
</evidence>
<keyword evidence="7 19" id="KW-0812">Transmembrane</keyword>
<comment type="similarity">
    <text evidence="4">Belongs to the sulfotransferase 1 family. NDST subfamily.</text>
</comment>
<evidence type="ECO:0000259" key="20">
    <source>
        <dbReference type="Pfam" id="PF00685"/>
    </source>
</evidence>
<feature type="disulfide bond" evidence="18">
    <location>
        <begin position="832"/>
        <end position="841"/>
    </location>
</feature>
<proteinExistence type="inferred from homology"/>
<dbReference type="UniPathway" id="UPA00862"/>
<keyword evidence="13 18" id="KW-1015">Disulfide bond</keyword>
<evidence type="ECO:0000256" key="1">
    <source>
        <dbReference type="ARBA" id="ARBA00004323"/>
    </source>
</evidence>
<evidence type="ECO:0000256" key="9">
    <source>
        <dbReference type="ARBA" id="ARBA00022968"/>
    </source>
</evidence>
<dbReference type="InterPro" id="IPR037359">
    <property type="entry name" value="NST/OST"/>
</dbReference>
<sequence>MLTLPTRRIIFWLKLAIIITCISFIFLFTHLAEITEKPHYRYPAQHIPPYHCPLSNKTGTTYKHHGFVRNKTNFLTDGKVLVFVETLYSKLGKQIINILDALKIPRKVETLTKNLPLLTTAKRGRFSIIIVENYYKYLNLLSWNRQLLDKYCREYNVGIISFIGNRPNSYINAKVKGSQLTIHTQQRAVNLRFNERSRVNFISKPGAVLQAPEPDKNDWILFDIISVEVISIHLFCEVRRKRTTFSGYEGIVLADDIFGEKRASVILDDGSEDGIERILFGHNFTHWINKLAFLDSLRYMRESLMYDDLERFVQIDIDDIFVGTSGTRMTKVDADALLQSQFRLRRDITNFTYSLGFSGYYFRNGDSLEDEGDERLIEIGKHFLWFPHMWKHNHAHEHNQTYLEAIMTQNKLFAQSMALHVSSGYAVSPQHAGVYPVHEALYNSWQLIWNITVTSTEEYPHFRPASARRGFVHRNISVLPRQTCGLYTHTQFFHSYPDGFTKLLSNIEGGDLFFTIVINPVRIIIGVLLKTRKKSQKYDMEFQFSIFMTHQQNYANDRLSIFSFERVINFIKCWTNLRLRWVEPVRMASAYFARYAAEKVPVWSNPCDDPRHAKILPQPFNCSEMPLPNMLVVGPQKTGSTALATFLNLHPNFSSNDPVPSSFEEAELCSWIALVTFYCIHFPWYKRSCYRYMDQFRSKIDHLIVFEKSATYFDNPDAPRTSFALLPKAKIIIILLDPAARAYSWYHHMRAHNDTTAMTHELDQILDANVSYTHHLEHWLDYYPSTQIHLVDGEQLRTDPVAAITNLVDALHAPKFAFSDLIKFDDKKGFFCSYINGTKKCLGTGKGRKYEPLDEKLREKLDLIFRDDNIALHKLLLRNDLPIPKWLQNQLSKTNFT</sequence>
<dbReference type="SUPFAM" id="SSF52540">
    <property type="entry name" value="P-loop containing nucleoside triphosphate hydrolases"/>
    <property type="match status" value="1"/>
</dbReference>
<evidence type="ECO:0000256" key="6">
    <source>
        <dbReference type="ARBA" id="ARBA00022679"/>
    </source>
</evidence>
<feature type="active site" description="For sulfotransferase activity" evidence="16">
    <location>
        <position position="637"/>
    </location>
</feature>
<dbReference type="InterPro" id="IPR021930">
    <property type="entry name" value="Heparan_SO4_deacetylase_dom"/>
</dbReference>
<dbReference type="WBParaSite" id="BPAG_0001156901-mRNA-1">
    <property type="protein sequence ID" value="BPAG_0001156901-mRNA-1"/>
    <property type="gene ID" value="BPAG_0001156901"/>
</dbReference>
<keyword evidence="15" id="KW-0511">Multifunctional enzyme</keyword>
<keyword evidence="10 19" id="KW-1133">Transmembrane helix</keyword>
<dbReference type="EC" id="2.8.2.8" evidence="5"/>
<dbReference type="UniPathway" id="UPA00756"/>
<evidence type="ECO:0000256" key="5">
    <source>
        <dbReference type="ARBA" id="ARBA00012979"/>
    </source>
</evidence>
<reference evidence="25" key="1">
    <citation type="submission" date="2017-02" db="UniProtKB">
        <authorList>
            <consortium name="WormBaseParasite"/>
        </authorList>
    </citation>
    <scope>IDENTIFICATION</scope>
</reference>
<feature type="domain" description="Heparan sulfate-N-deacetylase N-terminal" evidence="22">
    <location>
        <begin position="76"/>
        <end position="300"/>
    </location>
</feature>
<evidence type="ECO:0000256" key="7">
    <source>
        <dbReference type="ARBA" id="ARBA00022692"/>
    </source>
</evidence>
<dbReference type="InterPro" id="IPR056793">
    <property type="entry name" value="HSNSD_N"/>
</dbReference>
<dbReference type="InterPro" id="IPR027417">
    <property type="entry name" value="P-loop_NTPase"/>
</dbReference>
<evidence type="ECO:0000256" key="2">
    <source>
        <dbReference type="ARBA" id="ARBA00004841"/>
    </source>
</evidence>
<evidence type="ECO:0000256" key="15">
    <source>
        <dbReference type="ARBA" id="ARBA00023268"/>
    </source>
</evidence>
<keyword evidence="6" id="KW-0808">Transferase</keyword>
<dbReference type="Gene3D" id="3.40.50.300">
    <property type="entry name" value="P-loop containing nucleotide triphosphate hydrolases"/>
    <property type="match status" value="1"/>
</dbReference>
<organism evidence="25">
    <name type="scientific">Brugia pahangi</name>
    <name type="common">Filarial nematode worm</name>
    <dbReference type="NCBI Taxonomy" id="6280"/>
    <lineage>
        <taxon>Eukaryota</taxon>
        <taxon>Metazoa</taxon>
        <taxon>Ecdysozoa</taxon>
        <taxon>Nematoda</taxon>
        <taxon>Chromadorea</taxon>
        <taxon>Rhabditida</taxon>
        <taxon>Spirurina</taxon>
        <taxon>Spiruromorpha</taxon>
        <taxon>Filarioidea</taxon>
        <taxon>Onchocercidae</taxon>
        <taxon>Brugia</taxon>
    </lineage>
</organism>
<accession>A0A0N4TSA3</accession>
<keyword evidence="9" id="KW-0735">Signal-anchor</keyword>
<keyword evidence="14" id="KW-0325">Glycoprotein</keyword>
<feature type="binding site" evidence="17">
    <location>
        <position position="744"/>
    </location>
    <ligand>
        <name>3'-phosphoadenylyl sulfate</name>
        <dbReference type="ChEBI" id="CHEBI:58339"/>
    </ligand>
</feature>
<dbReference type="GO" id="GO:0016787">
    <property type="term" value="F:hydrolase activity"/>
    <property type="evidence" value="ECO:0007669"/>
    <property type="project" value="UniProtKB-KW"/>
</dbReference>
<dbReference type="GO" id="GO:0015016">
    <property type="term" value="F:heparan sulfate N-sulfotransferase activity"/>
    <property type="evidence" value="ECO:0007669"/>
    <property type="project" value="UniProtKB-EC"/>
</dbReference>
<evidence type="ECO:0000259" key="22">
    <source>
        <dbReference type="Pfam" id="PF25119"/>
    </source>
</evidence>
<dbReference type="Pfam" id="PF12062">
    <property type="entry name" value="HSNSD-CE"/>
    <property type="match status" value="1"/>
</dbReference>
<evidence type="ECO:0000256" key="8">
    <source>
        <dbReference type="ARBA" id="ARBA00022801"/>
    </source>
</evidence>
<evidence type="ECO:0000256" key="14">
    <source>
        <dbReference type="ARBA" id="ARBA00023180"/>
    </source>
</evidence>
<dbReference type="AlphaFoldDB" id="A0A0N4TSA3"/>
<dbReference type="GO" id="GO:0030210">
    <property type="term" value="P:heparin proteoglycan biosynthetic process"/>
    <property type="evidence" value="ECO:0007669"/>
    <property type="project" value="UniProtKB-UniPathway"/>
</dbReference>
<evidence type="ECO:0000256" key="18">
    <source>
        <dbReference type="PIRSR" id="PIRSR637359-3"/>
    </source>
</evidence>
<gene>
    <name evidence="23" type="ORF">BPAG_LOCUS11531</name>
</gene>
<evidence type="ECO:0000256" key="4">
    <source>
        <dbReference type="ARBA" id="ARBA00010420"/>
    </source>
</evidence>
<evidence type="ECO:0000259" key="21">
    <source>
        <dbReference type="Pfam" id="PF12062"/>
    </source>
</evidence>
<feature type="domain" description="Heparan sulphate-N-deacetylase deacetylase" evidence="21">
    <location>
        <begin position="310"/>
        <end position="513"/>
    </location>
</feature>
<name>A0A0N4TSA3_BRUPA</name>
<evidence type="ECO:0000256" key="19">
    <source>
        <dbReference type="SAM" id="Phobius"/>
    </source>
</evidence>
<dbReference type="Pfam" id="PF25119">
    <property type="entry name" value="HSNSD_N"/>
    <property type="match status" value="1"/>
</dbReference>
<feature type="binding site" evidence="17">
    <location>
        <begin position="846"/>
        <end position="850"/>
    </location>
    <ligand>
        <name>3'-phosphoadenylyl sulfate</name>
        <dbReference type="ChEBI" id="CHEBI:58339"/>
    </ligand>
</feature>
<evidence type="ECO:0000313" key="25">
    <source>
        <dbReference type="WBParaSite" id="BPAG_0001156901-mRNA-1"/>
    </source>
</evidence>
<keyword evidence="12 19" id="KW-0472">Membrane</keyword>
<dbReference type="InterPro" id="IPR000863">
    <property type="entry name" value="Sulfotransferase_dom"/>
</dbReference>
<dbReference type="Pfam" id="PF00685">
    <property type="entry name" value="Sulfotransfer_1"/>
    <property type="match status" value="1"/>
</dbReference>
<evidence type="ECO:0000256" key="11">
    <source>
        <dbReference type="ARBA" id="ARBA00023034"/>
    </source>
</evidence>
<dbReference type="GO" id="GO:0019213">
    <property type="term" value="F:deacetylase activity"/>
    <property type="evidence" value="ECO:0007669"/>
    <property type="project" value="TreeGrafter"/>
</dbReference>
<evidence type="ECO:0000313" key="24">
    <source>
        <dbReference type="Proteomes" id="UP000278627"/>
    </source>
</evidence>
<dbReference type="EMBL" id="UZAD01013235">
    <property type="protein sequence ID" value="VDN92717.1"/>
    <property type="molecule type" value="Genomic_DNA"/>
</dbReference>
<keyword evidence="24" id="KW-1185">Reference proteome</keyword>
<comment type="pathway">
    <text evidence="3">Glycan metabolism; heparan sulfate biosynthesis.</text>
</comment>
<protein>
    <recommendedName>
        <fullName evidence="5">[heparan sulfate]-glucosamine N-sulfotransferase</fullName>
        <ecNumber evidence="5">2.8.2.8</ecNumber>
    </recommendedName>
</protein>
<dbReference type="STRING" id="6280.A0A0N4TSA3"/>
<evidence type="ECO:0000256" key="13">
    <source>
        <dbReference type="ARBA" id="ARBA00023157"/>
    </source>
</evidence>
<dbReference type="PANTHER" id="PTHR10605">
    <property type="entry name" value="HEPARAN SULFATE SULFOTRANSFERASE"/>
    <property type="match status" value="1"/>
</dbReference>
<dbReference type="GO" id="GO:0015012">
    <property type="term" value="P:heparan sulfate proteoglycan biosynthetic process"/>
    <property type="evidence" value="ECO:0007669"/>
    <property type="project" value="UniProtKB-UniPathway"/>
</dbReference>
<dbReference type="Proteomes" id="UP000278627">
    <property type="component" value="Unassembled WGS sequence"/>
</dbReference>
<comment type="subcellular location">
    <subcellularLocation>
        <location evidence="1">Golgi apparatus membrane</location>
        <topology evidence="1">Single-pass type II membrane protein</topology>
    </subcellularLocation>
</comment>
<evidence type="ECO:0000256" key="17">
    <source>
        <dbReference type="PIRSR" id="PIRSR637359-2"/>
    </source>
</evidence>
<dbReference type="PANTHER" id="PTHR10605:SF56">
    <property type="entry name" value="BIFUNCTIONAL HEPARAN SULFATE N-DEACETYLASE_N-SULFOTRANSFERASE"/>
    <property type="match status" value="1"/>
</dbReference>
<evidence type="ECO:0000256" key="12">
    <source>
        <dbReference type="ARBA" id="ARBA00023136"/>
    </source>
</evidence>
<evidence type="ECO:0000256" key="10">
    <source>
        <dbReference type="ARBA" id="ARBA00022989"/>
    </source>
</evidence>
<keyword evidence="11" id="KW-0333">Golgi apparatus</keyword>
<evidence type="ECO:0000313" key="23">
    <source>
        <dbReference type="EMBL" id="VDN92717.1"/>
    </source>
</evidence>
<evidence type="ECO:0000256" key="16">
    <source>
        <dbReference type="PIRSR" id="PIRSR637359-1"/>
    </source>
</evidence>
<feature type="domain" description="Sulfotransferase" evidence="20">
    <location>
        <begin position="629"/>
        <end position="866"/>
    </location>
</feature>
<reference evidence="23 24" key="2">
    <citation type="submission" date="2018-11" db="EMBL/GenBank/DDBJ databases">
        <authorList>
            <consortium name="Pathogen Informatics"/>
        </authorList>
    </citation>
    <scope>NUCLEOTIDE SEQUENCE [LARGE SCALE GENOMIC DNA]</scope>
</reference>
<dbReference type="GO" id="GO:0000139">
    <property type="term" value="C:Golgi membrane"/>
    <property type="evidence" value="ECO:0007669"/>
    <property type="project" value="UniProtKB-SubCell"/>
</dbReference>
<feature type="transmembrane region" description="Helical" evidence="19">
    <location>
        <begin position="12"/>
        <end position="32"/>
    </location>
</feature>
<keyword evidence="8" id="KW-0378">Hydrolase</keyword>
<comment type="pathway">
    <text evidence="2">Glycan metabolism; heparin biosynthesis.</text>
</comment>